<protein>
    <submittedName>
        <fullName evidence="2">Uncharacterized protein</fullName>
    </submittedName>
</protein>
<evidence type="ECO:0000256" key="1">
    <source>
        <dbReference type="SAM" id="Phobius"/>
    </source>
</evidence>
<reference evidence="2 3" key="1">
    <citation type="journal article" date="2016" name="Proc. Natl. Acad. Sci. U.S.A.">
        <title>Comparative genomics of biotechnologically important yeasts.</title>
        <authorList>
            <person name="Riley R."/>
            <person name="Haridas S."/>
            <person name="Wolfe K.H."/>
            <person name="Lopes M.R."/>
            <person name="Hittinger C.T."/>
            <person name="Goeker M."/>
            <person name="Salamov A.A."/>
            <person name="Wisecaver J.H."/>
            <person name="Long T.M."/>
            <person name="Calvey C.H."/>
            <person name="Aerts A.L."/>
            <person name="Barry K.W."/>
            <person name="Choi C."/>
            <person name="Clum A."/>
            <person name="Coughlan A.Y."/>
            <person name="Deshpande S."/>
            <person name="Douglass A.P."/>
            <person name="Hanson S.J."/>
            <person name="Klenk H.-P."/>
            <person name="LaButti K.M."/>
            <person name="Lapidus A."/>
            <person name="Lindquist E.A."/>
            <person name="Lipzen A.M."/>
            <person name="Meier-Kolthoff J.P."/>
            <person name="Ohm R.A."/>
            <person name="Otillar R.P."/>
            <person name="Pangilinan J.L."/>
            <person name="Peng Y."/>
            <person name="Rokas A."/>
            <person name="Rosa C.A."/>
            <person name="Scheuner C."/>
            <person name="Sibirny A.A."/>
            <person name="Slot J.C."/>
            <person name="Stielow J.B."/>
            <person name="Sun H."/>
            <person name="Kurtzman C.P."/>
            <person name="Blackwell M."/>
            <person name="Grigoriev I.V."/>
            <person name="Jeffries T.W."/>
        </authorList>
    </citation>
    <scope>NUCLEOTIDE SEQUENCE [LARGE SCALE GENOMIC DNA]</scope>
    <source>
        <strain evidence="2 3">NRRL Y-11557</strain>
    </source>
</reference>
<gene>
    <name evidence="2" type="ORF">LIPSTDRAFT_196969</name>
</gene>
<keyword evidence="1" id="KW-0812">Transmembrane</keyword>
<keyword evidence="3" id="KW-1185">Reference proteome</keyword>
<sequence>MGSAYLDYSVWHLASGIQHSGGYMYACSYLICNLWLAVYFYFFFQPQYIFAFNSHYNFNRRFIRIARNQGMGSQRVKQFLLVSTYPSQAIMHII</sequence>
<organism evidence="2 3">
    <name type="scientific">Lipomyces starkeyi NRRL Y-11557</name>
    <dbReference type="NCBI Taxonomy" id="675824"/>
    <lineage>
        <taxon>Eukaryota</taxon>
        <taxon>Fungi</taxon>
        <taxon>Dikarya</taxon>
        <taxon>Ascomycota</taxon>
        <taxon>Saccharomycotina</taxon>
        <taxon>Lipomycetes</taxon>
        <taxon>Lipomycetales</taxon>
        <taxon>Lipomycetaceae</taxon>
        <taxon>Lipomyces</taxon>
    </lineage>
</organism>
<dbReference type="EMBL" id="KV454304">
    <property type="protein sequence ID" value="ODQ69326.1"/>
    <property type="molecule type" value="Genomic_DNA"/>
</dbReference>
<feature type="transmembrane region" description="Helical" evidence="1">
    <location>
        <begin position="23"/>
        <end position="44"/>
    </location>
</feature>
<keyword evidence="1" id="KW-0472">Membrane</keyword>
<keyword evidence="1" id="KW-1133">Transmembrane helix</keyword>
<dbReference type="AlphaFoldDB" id="A0A1E3PV77"/>
<proteinExistence type="predicted"/>
<name>A0A1E3PV77_LIPST</name>
<evidence type="ECO:0000313" key="3">
    <source>
        <dbReference type="Proteomes" id="UP000094385"/>
    </source>
</evidence>
<evidence type="ECO:0000313" key="2">
    <source>
        <dbReference type="EMBL" id="ODQ69326.1"/>
    </source>
</evidence>
<accession>A0A1E3PV77</accession>
<dbReference type="Proteomes" id="UP000094385">
    <property type="component" value="Unassembled WGS sequence"/>
</dbReference>